<proteinExistence type="predicted"/>
<keyword evidence="1" id="KW-1133">Transmembrane helix</keyword>
<dbReference type="OrthoDB" id="376357at2759"/>
<evidence type="ECO:0000313" key="3">
    <source>
        <dbReference type="EMBL" id="KAA8542796.1"/>
    </source>
</evidence>
<reference evidence="3 4" key="1">
    <citation type="submission" date="2019-09" db="EMBL/GenBank/DDBJ databases">
        <title>A chromosome-level genome assembly of the Chinese tupelo Nyssa sinensis.</title>
        <authorList>
            <person name="Yang X."/>
            <person name="Kang M."/>
            <person name="Yang Y."/>
            <person name="Xiong H."/>
            <person name="Wang M."/>
            <person name="Zhang Z."/>
            <person name="Wang Z."/>
            <person name="Wu H."/>
            <person name="Ma T."/>
            <person name="Liu J."/>
            <person name="Xi Z."/>
        </authorList>
    </citation>
    <scope>NUCLEOTIDE SEQUENCE [LARGE SCALE GENOMIC DNA]</scope>
    <source>
        <strain evidence="3">J267</strain>
        <tissue evidence="3">Leaf</tissue>
    </source>
</reference>
<dbReference type="SMART" id="SM00271">
    <property type="entry name" value="DnaJ"/>
    <property type="match status" value="1"/>
</dbReference>
<dbReference type="PANTHER" id="PTHR45295:SF1">
    <property type="entry name" value="CHAPERONE PROTEIN DNAJ C76, CHLOROPLASTIC"/>
    <property type="match status" value="1"/>
</dbReference>
<dbReference type="Pfam" id="PF13370">
    <property type="entry name" value="Fer4_13"/>
    <property type="match status" value="1"/>
</dbReference>
<evidence type="ECO:0000313" key="4">
    <source>
        <dbReference type="Proteomes" id="UP000325577"/>
    </source>
</evidence>
<keyword evidence="4" id="KW-1185">Reference proteome</keyword>
<dbReference type="Proteomes" id="UP000325577">
    <property type="component" value="Linkage Group LG12"/>
</dbReference>
<organism evidence="3 4">
    <name type="scientific">Nyssa sinensis</name>
    <dbReference type="NCBI Taxonomy" id="561372"/>
    <lineage>
        <taxon>Eukaryota</taxon>
        <taxon>Viridiplantae</taxon>
        <taxon>Streptophyta</taxon>
        <taxon>Embryophyta</taxon>
        <taxon>Tracheophyta</taxon>
        <taxon>Spermatophyta</taxon>
        <taxon>Magnoliopsida</taxon>
        <taxon>eudicotyledons</taxon>
        <taxon>Gunneridae</taxon>
        <taxon>Pentapetalae</taxon>
        <taxon>asterids</taxon>
        <taxon>Cornales</taxon>
        <taxon>Nyssaceae</taxon>
        <taxon>Nyssa</taxon>
    </lineage>
</organism>
<dbReference type="CDD" id="cd06257">
    <property type="entry name" value="DnaJ"/>
    <property type="match status" value="1"/>
</dbReference>
<dbReference type="EMBL" id="CM018035">
    <property type="protein sequence ID" value="KAA8542796.1"/>
    <property type="molecule type" value="Genomic_DNA"/>
</dbReference>
<accession>A0A5J5BJF2</accession>
<dbReference type="Gene3D" id="3.30.70.20">
    <property type="match status" value="1"/>
</dbReference>
<dbReference type="Gene3D" id="1.10.287.110">
    <property type="entry name" value="DnaJ domain"/>
    <property type="match status" value="1"/>
</dbReference>
<keyword evidence="1" id="KW-0472">Membrane</keyword>
<name>A0A5J5BJF2_9ASTE</name>
<dbReference type="SUPFAM" id="SSF46565">
    <property type="entry name" value="Chaperone J-domain"/>
    <property type="match status" value="1"/>
</dbReference>
<dbReference type="AlphaFoldDB" id="A0A5J5BJF2"/>
<dbReference type="PROSITE" id="PS50076">
    <property type="entry name" value="DNAJ_2"/>
    <property type="match status" value="1"/>
</dbReference>
<dbReference type="InterPro" id="IPR001623">
    <property type="entry name" value="DnaJ_domain"/>
</dbReference>
<keyword evidence="1" id="KW-0812">Transmembrane</keyword>
<feature type="domain" description="J" evidence="2">
    <location>
        <begin position="55"/>
        <end position="118"/>
    </location>
</feature>
<protein>
    <recommendedName>
        <fullName evidence="2">J domain-containing protein</fullName>
    </recommendedName>
</protein>
<dbReference type="PANTHER" id="PTHR45295">
    <property type="entry name" value="CHAPERONE PROTEIN DNAJ C76, CHLOROPLASTIC"/>
    <property type="match status" value="1"/>
</dbReference>
<evidence type="ECO:0000259" key="2">
    <source>
        <dbReference type="PROSITE" id="PS50076"/>
    </source>
</evidence>
<sequence>MNSASLPLYTPTPSIITTNPKPKTFSFYPATVRKSHGNSLICKASASSSSITDFDLYDLLGIDSSSDRSQIKMAYRALQKRCHPDIAGQAGHDMAIILNEAYAVLSNPNSRLAYDKEQAKVAELRGYTGKPIYSVWFGSENEERAVFVDEVKCVGCLKCALLAEKTFAVESVYGRARVVAQWADPEDKIQEAIEACPVDCISFVERSNLAALEFLMSKQPRGNVRVGAGNTGGTRVSNIFVDVEKFQGRFTDAMDKAKQHSKESDPQREAQMSAIHAIRSISNWLYWQTPSPSAGRPTSLTPQNLIASPQKSTEPNIKKLRDAVAARKQARENTKTTCRISSNYMYNDEYWIPSNLTLPEANHSYAGSRAVSDSTHNKKLNGKSKEEFVMKKNTRSNPFIWGVPMGTAAVAAVKVLFQVGQGTSGGLKEHIGGSLALDIINSSWSQVILAAITWYLIAVYVVEMVDALRSKLGMYKK</sequence>
<dbReference type="InterPro" id="IPR036869">
    <property type="entry name" value="J_dom_sf"/>
</dbReference>
<evidence type="ECO:0000256" key="1">
    <source>
        <dbReference type="SAM" id="Phobius"/>
    </source>
</evidence>
<feature type="transmembrane region" description="Helical" evidence="1">
    <location>
        <begin position="399"/>
        <end position="417"/>
    </location>
</feature>
<feature type="transmembrane region" description="Helical" evidence="1">
    <location>
        <begin position="447"/>
        <end position="468"/>
    </location>
</feature>
<dbReference type="Pfam" id="PF00226">
    <property type="entry name" value="DnaJ"/>
    <property type="match status" value="1"/>
</dbReference>
<dbReference type="SUPFAM" id="SSF54862">
    <property type="entry name" value="4Fe-4S ferredoxins"/>
    <property type="match status" value="1"/>
</dbReference>
<gene>
    <name evidence="3" type="ORF">F0562_023948</name>
</gene>